<feature type="region of interest" description="Disordered" evidence="2">
    <location>
        <begin position="1"/>
        <end position="71"/>
    </location>
</feature>
<feature type="region of interest" description="Disordered" evidence="2">
    <location>
        <begin position="1410"/>
        <end position="1435"/>
    </location>
</feature>
<feature type="compositionally biased region" description="Polar residues" evidence="2">
    <location>
        <begin position="758"/>
        <end position="776"/>
    </location>
</feature>
<feature type="compositionally biased region" description="Basic and acidic residues" evidence="2">
    <location>
        <begin position="96"/>
        <end position="130"/>
    </location>
</feature>
<feature type="compositionally biased region" description="Low complexity" evidence="2">
    <location>
        <begin position="1124"/>
        <end position="1134"/>
    </location>
</feature>
<dbReference type="Proteomes" id="UP000735302">
    <property type="component" value="Unassembled WGS sequence"/>
</dbReference>
<feature type="compositionally biased region" description="Polar residues" evidence="2">
    <location>
        <begin position="1601"/>
        <end position="1616"/>
    </location>
</feature>
<feature type="compositionally biased region" description="Low complexity" evidence="2">
    <location>
        <begin position="1566"/>
        <end position="1597"/>
    </location>
</feature>
<feature type="compositionally biased region" description="Low complexity" evidence="2">
    <location>
        <begin position="1412"/>
        <end position="1424"/>
    </location>
</feature>
<feature type="compositionally biased region" description="Low complexity" evidence="2">
    <location>
        <begin position="35"/>
        <end position="49"/>
    </location>
</feature>
<gene>
    <name evidence="3" type="ORF">PoB_002706600</name>
</gene>
<feature type="region of interest" description="Disordered" evidence="2">
    <location>
        <begin position="1452"/>
        <end position="1516"/>
    </location>
</feature>
<feature type="region of interest" description="Disordered" evidence="2">
    <location>
        <begin position="1003"/>
        <end position="1140"/>
    </location>
</feature>
<name>A0AAV3ZXC1_9GAST</name>
<evidence type="ECO:0000313" key="3">
    <source>
        <dbReference type="EMBL" id="GFO00561.1"/>
    </source>
</evidence>
<feature type="region of interest" description="Disordered" evidence="2">
    <location>
        <begin position="606"/>
        <end position="667"/>
    </location>
</feature>
<keyword evidence="1" id="KW-0175">Coiled coil</keyword>
<feature type="coiled-coil region" evidence="1">
    <location>
        <begin position="329"/>
        <end position="370"/>
    </location>
</feature>
<evidence type="ECO:0000256" key="1">
    <source>
        <dbReference type="SAM" id="Coils"/>
    </source>
</evidence>
<accession>A0AAV3ZXC1</accession>
<sequence>SGEDSDMGSFDVTGASQDFPVRTVDLRDLRGKVPESSSETTTPGESHTSLEVLGAHTASPAHLEEIQKRMTNSFSRKMQEWEKLKYRSSLGSQREPSPDIERKGSKSRKDDRQKSKRSREDKEKEKLEKIREREMQKVEKEQVKLEKEKLRLEKERLRALEREAKLEKIKDRLSHTEQEGNLTNPVLGPLAEYKVTADFAHKLHQWELKKGLSHDVSNSIYLEAQKLNMQHLRAETAREASLHFSPDAADAAGGQAEGGRDGGKRVSGYWTIAGDSGEKYPDEEGGDDDDEDDDDDDDADGDADRDVEGYGDDETSTSVTEECLVKSNIETLERANLQLIENLQQKEMEYASVQQQVTEVNRKLAKVKDEHAREMARFHRELALGSIAEPVKLEVGELETTINTMEEKIKAMENLGERLALSMESAAVGKWQSIDGEETVHTQLVELVDQMRIMLVQASHSEEESKKSMALSNFEKLYSHAMKLQVQMNNLRLSHLERNREIMTVKRQLLLQEVNNLLLQADITRRETELYQYQAAKKFASLKRWNTFSGSDRARPQAQMEVRHRPREDIESDKRSREMDAPRVNIPYIPEDVILASAASSSLSAPASPSAVEAAGGTPHTISAGGSLSPQHQYLAPTTSSAAGGSSSVAPATPSTSAGCFHHQNDNIRPLKPQAKEESHLSGTATTVSPIKTCGIDSIQFETTQLKPPPGTRTDTYLPQLVPTTSASSPLIRAVSDPLQGESKQNSGEMKKLIVSTQSLESCPQHTTAGHTTPQARSIADGESKPSRQQLSLISSDQTADQSSSTLGTTTQEFHEASGAVHDQDTHTILQQVKKIDAATLDQKEPHGNQTEQIPCAVQPLISASPSHADTGTVKAQESGATIGSDSVPLYNEIKQLRKAKSLVERGSPTLILSKEGKGFSSAPSPGKSPSRGARAKTAGTPAPTIPRQRSLDAATPSSQGPRLIHAAASINDDYSPTSTVMTYKIDVPSGALPDQLQPAQITEPTPVVSASSTTARLSPRAESRRDIPPHSDSSRSTHGKCPRSPVTKHNYLRRQKEERDTASLSGKYLDYKAISPKGSPVATRGKPPLPRQNTPVRQSPHASPAAPEKGPRSKSVGEVSQDSAGASASSAEVASHRPLQDAINKFEKRQTMCETDDRPVELRKTPSPTLHLPRVGLVSRVRRLKPAAELLEESQRYRSGHSIYATRIMQRYLPKEGSKTLPSDLSASNIASTSGACQNNKENTFVQSIVRRLSRETSPVKSAGSSRTNSDLSLKRIDSPRSNSELVSHIVRKLSSGSGSSSARYKMGSTLPPFKDLTNGGQVKKLAESFDDHPESYASERALSDSDIGKQDKQKRDPARRRSPRSSQGGAQAHHRKSCEVAMVLLSTSATGTEPMFVPLSSSLPYDTDQIQRQQQQRPRSSSPNPPPSHQSLPILDAPEEKALSRLRAATYCSSQQDTHQSEHVTQPARPASSSSPFDSHEKTVSTDRVKKVKSGTSAATPSVSPVRRGTGRGKMGTVGVLCKQSISFDLGVTLYADKSQAAGGGSPKSTRQVRSWDPSETVKAEAAAAAVSDTDTSQAMSSSSSAGPSGVTATAKSRPVSSGSEGETAQSASQAEEKNKLKSWLQKSKKFFKVSK</sequence>
<keyword evidence="4" id="KW-1185">Reference proteome</keyword>
<feature type="compositionally biased region" description="Acidic residues" evidence="2">
    <location>
        <begin position="283"/>
        <end position="301"/>
    </location>
</feature>
<protein>
    <submittedName>
        <fullName evidence="3">Transcriptional regulator icp4 domain-containing protein</fullName>
    </submittedName>
</protein>
<feature type="compositionally biased region" description="Polar residues" evidence="2">
    <location>
        <begin position="620"/>
        <end position="632"/>
    </location>
</feature>
<feature type="non-terminal residue" evidence="3">
    <location>
        <position position="1"/>
    </location>
</feature>
<feature type="compositionally biased region" description="Basic and acidic residues" evidence="2">
    <location>
        <begin position="1326"/>
        <end position="1336"/>
    </location>
</feature>
<feature type="region of interest" description="Disordered" evidence="2">
    <location>
        <begin position="550"/>
        <end position="584"/>
    </location>
</feature>
<feature type="region of interest" description="Disordered" evidence="2">
    <location>
        <begin position="1541"/>
        <end position="1623"/>
    </location>
</feature>
<evidence type="ECO:0000256" key="2">
    <source>
        <dbReference type="SAM" id="MobiDB-lite"/>
    </source>
</evidence>
<feature type="region of interest" description="Disordered" evidence="2">
    <location>
        <begin position="758"/>
        <end position="824"/>
    </location>
</feature>
<feature type="compositionally biased region" description="Basic and acidic residues" evidence="2">
    <location>
        <begin position="561"/>
        <end position="581"/>
    </location>
</feature>
<reference evidence="3 4" key="1">
    <citation type="journal article" date="2021" name="Elife">
        <title>Chloroplast acquisition without the gene transfer in kleptoplastic sea slugs, Plakobranchus ocellatus.</title>
        <authorList>
            <person name="Maeda T."/>
            <person name="Takahashi S."/>
            <person name="Yoshida T."/>
            <person name="Shimamura S."/>
            <person name="Takaki Y."/>
            <person name="Nagai Y."/>
            <person name="Toyoda A."/>
            <person name="Suzuki Y."/>
            <person name="Arimoto A."/>
            <person name="Ishii H."/>
            <person name="Satoh N."/>
            <person name="Nishiyama T."/>
            <person name="Hasebe M."/>
            <person name="Maruyama T."/>
            <person name="Minagawa J."/>
            <person name="Obokata J."/>
            <person name="Shigenobu S."/>
        </authorList>
    </citation>
    <scope>NUCLEOTIDE SEQUENCE [LARGE SCALE GENOMIC DNA]</scope>
</reference>
<feature type="region of interest" description="Disordered" evidence="2">
    <location>
        <begin position="1255"/>
        <end position="1378"/>
    </location>
</feature>
<feature type="compositionally biased region" description="Basic and acidic residues" evidence="2">
    <location>
        <begin position="1020"/>
        <end position="1036"/>
    </location>
</feature>
<feature type="compositionally biased region" description="Polar residues" evidence="2">
    <location>
        <begin position="1003"/>
        <end position="1017"/>
    </location>
</feature>
<feature type="region of interest" description="Disordered" evidence="2">
    <location>
        <begin position="914"/>
        <end position="961"/>
    </location>
</feature>
<dbReference type="EMBL" id="BLXT01003136">
    <property type="protein sequence ID" value="GFO00561.1"/>
    <property type="molecule type" value="Genomic_DNA"/>
</dbReference>
<feature type="compositionally biased region" description="Polar residues" evidence="2">
    <location>
        <begin position="1092"/>
        <end position="1102"/>
    </location>
</feature>
<feature type="compositionally biased region" description="Low complexity" evidence="2">
    <location>
        <begin position="636"/>
        <end position="659"/>
    </location>
</feature>
<proteinExistence type="predicted"/>
<organism evidence="3 4">
    <name type="scientific">Plakobranchus ocellatus</name>
    <dbReference type="NCBI Taxonomy" id="259542"/>
    <lineage>
        <taxon>Eukaryota</taxon>
        <taxon>Metazoa</taxon>
        <taxon>Spiralia</taxon>
        <taxon>Lophotrochozoa</taxon>
        <taxon>Mollusca</taxon>
        <taxon>Gastropoda</taxon>
        <taxon>Heterobranchia</taxon>
        <taxon>Euthyneura</taxon>
        <taxon>Panpulmonata</taxon>
        <taxon>Sacoglossa</taxon>
        <taxon>Placobranchoidea</taxon>
        <taxon>Plakobranchidae</taxon>
        <taxon>Plakobranchus</taxon>
    </lineage>
</organism>
<evidence type="ECO:0000313" key="4">
    <source>
        <dbReference type="Proteomes" id="UP000735302"/>
    </source>
</evidence>
<feature type="compositionally biased region" description="Polar residues" evidence="2">
    <location>
        <begin position="1496"/>
        <end position="1505"/>
    </location>
</feature>
<comment type="caution">
    <text evidence="3">The sequence shown here is derived from an EMBL/GenBank/DDBJ whole genome shotgun (WGS) entry which is preliminary data.</text>
</comment>
<feature type="region of interest" description="Disordered" evidence="2">
    <location>
        <begin position="246"/>
        <end position="319"/>
    </location>
</feature>
<feature type="compositionally biased region" description="Basic and acidic residues" evidence="2">
    <location>
        <begin position="24"/>
        <end position="33"/>
    </location>
</feature>
<feature type="compositionally biased region" description="Basic and acidic residues" evidence="2">
    <location>
        <begin position="1343"/>
        <end position="1358"/>
    </location>
</feature>
<feature type="compositionally biased region" description="Low complexity" evidence="2">
    <location>
        <begin position="795"/>
        <end position="806"/>
    </location>
</feature>
<feature type="compositionally biased region" description="Polar residues" evidence="2">
    <location>
        <begin position="863"/>
        <end position="885"/>
    </location>
</feature>
<feature type="compositionally biased region" description="Polar residues" evidence="2">
    <location>
        <begin position="1257"/>
        <end position="1273"/>
    </location>
</feature>
<feature type="compositionally biased region" description="Basic and acidic residues" evidence="2">
    <location>
        <begin position="1480"/>
        <end position="1491"/>
    </location>
</feature>
<feature type="region of interest" description="Disordered" evidence="2">
    <location>
        <begin position="863"/>
        <end position="886"/>
    </location>
</feature>
<feature type="region of interest" description="Disordered" evidence="2">
    <location>
        <begin position="85"/>
        <end position="130"/>
    </location>
</feature>